<dbReference type="RefSeq" id="WP_284136223.1">
    <property type="nucleotide sequence ID" value="NZ_JASJUT010000001.1"/>
</dbReference>
<reference evidence="2 3" key="1">
    <citation type="submission" date="2023-05" db="EMBL/GenBank/DDBJ databases">
        <title>Pseudoalteromonas ardens sp. nov., Pseudoalteromonas obscura sp. nov., and Pseudoalteromonas umbrosa sp. nov., isolated from the coral Montipora capitata.</title>
        <authorList>
            <person name="Thomas E.M."/>
            <person name="Smith E.M."/>
            <person name="Papke E."/>
            <person name="Shlafstein M.D."/>
            <person name="Oline D.K."/>
            <person name="Videau P."/>
            <person name="Saw J.H."/>
            <person name="Strangman W.K."/>
            <person name="Ushijima B."/>
        </authorList>
    </citation>
    <scope>NUCLEOTIDE SEQUENCE [LARGE SCALE GENOMIC DNA]</scope>
    <source>
        <strain evidence="2 3">P94</strain>
    </source>
</reference>
<dbReference type="InterPro" id="IPR051908">
    <property type="entry name" value="Ribosomal_N-acetyltransferase"/>
</dbReference>
<dbReference type="Proteomes" id="UP001231915">
    <property type="component" value="Unassembled WGS sequence"/>
</dbReference>
<keyword evidence="2" id="KW-0808">Transferase</keyword>
<dbReference type="SUPFAM" id="SSF55729">
    <property type="entry name" value="Acyl-CoA N-acyltransferases (Nat)"/>
    <property type="match status" value="1"/>
</dbReference>
<sequence>MVKLEVRCGLSVKLLDISDAQTLFSLVEANRSYLKEWLPWLDLTNSHLDSEAFIQSTHQQYHDGLGIMGGIYSDNSLVGMCGYHPIDKINRCANIGYWLAEKSQGQGIATTCVAYLVDYAFTELQLDQVSLSIAEHNYRSQAIATRLGLSRKGIKRDAEYLYDHFVNHICYSVNRTHWLERKAID</sequence>
<dbReference type="Pfam" id="PF13302">
    <property type="entry name" value="Acetyltransf_3"/>
    <property type="match status" value="1"/>
</dbReference>
<protein>
    <submittedName>
        <fullName evidence="2">GNAT family protein</fullName>
        <ecNumber evidence="2">2.-.-.-</ecNumber>
    </submittedName>
</protein>
<dbReference type="EMBL" id="JASJUT010000001">
    <property type="protein sequence ID" value="MDK2593947.1"/>
    <property type="molecule type" value="Genomic_DNA"/>
</dbReference>
<dbReference type="Gene3D" id="3.40.630.30">
    <property type="match status" value="1"/>
</dbReference>
<dbReference type="PROSITE" id="PS51186">
    <property type="entry name" value="GNAT"/>
    <property type="match status" value="1"/>
</dbReference>
<accession>A0ABT7EF94</accession>
<dbReference type="InterPro" id="IPR000182">
    <property type="entry name" value="GNAT_dom"/>
</dbReference>
<gene>
    <name evidence="2" type="ORF">QNM18_02555</name>
</gene>
<evidence type="ECO:0000313" key="3">
    <source>
        <dbReference type="Proteomes" id="UP001231915"/>
    </source>
</evidence>
<proteinExistence type="predicted"/>
<organism evidence="2 3">
    <name type="scientific">Pseudoalteromonas obscura</name>
    <dbReference type="NCBI Taxonomy" id="3048491"/>
    <lineage>
        <taxon>Bacteria</taxon>
        <taxon>Pseudomonadati</taxon>
        <taxon>Pseudomonadota</taxon>
        <taxon>Gammaproteobacteria</taxon>
        <taxon>Alteromonadales</taxon>
        <taxon>Pseudoalteromonadaceae</taxon>
        <taxon>Pseudoalteromonas</taxon>
    </lineage>
</organism>
<dbReference type="GO" id="GO:0016740">
    <property type="term" value="F:transferase activity"/>
    <property type="evidence" value="ECO:0007669"/>
    <property type="project" value="UniProtKB-KW"/>
</dbReference>
<dbReference type="PANTHER" id="PTHR43441:SF12">
    <property type="entry name" value="RIBOSOMAL N-ACETYLTRANSFERASE YDAF-RELATED"/>
    <property type="match status" value="1"/>
</dbReference>
<evidence type="ECO:0000313" key="2">
    <source>
        <dbReference type="EMBL" id="MDK2593947.1"/>
    </source>
</evidence>
<comment type="caution">
    <text evidence="2">The sequence shown here is derived from an EMBL/GenBank/DDBJ whole genome shotgun (WGS) entry which is preliminary data.</text>
</comment>
<dbReference type="InterPro" id="IPR016181">
    <property type="entry name" value="Acyl_CoA_acyltransferase"/>
</dbReference>
<evidence type="ECO:0000259" key="1">
    <source>
        <dbReference type="PROSITE" id="PS51186"/>
    </source>
</evidence>
<dbReference type="PANTHER" id="PTHR43441">
    <property type="entry name" value="RIBOSOMAL-PROTEIN-SERINE ACETYLTRANSFERASE"/>
    <property type="match status" value="1"/>
</dbReference>
<dbReference type="CDD" id="cd04301">
    <property type="entry name" value="NAT_SF"/>
    <property type="match status" value="1"/>
</dbReference>
<keyword evidence="3" id="KW-1185">Reference proteome</keyword>
<feature type="domain" description="N-acetyltransferase" evidence="1">
    <location>
        <begin position="24"/>
        <end position="176"/>
    </location>
</feature>
<name>A0ABT7EF94_9GAMM</name>
<dbReference type="EC" id="2.-.-.-" evidence="2"/>